<reference evidence="2 3" key="1">
    <citation type="submission" date="2021-02" db="EMBL/GenBank/DDBJ databases">
        <title>Leishmania (Mundinia) enrietti genome sequencing and assembly.</title>
        <authorList>
            <person name="Almutairi H."/>
            <person name="Gatherer D."/>
        </authorList>
    </citation>
    <scope>NUCLEOTIDE SEQUENCE [LARGE SCALE GENOMIC DNA]</scope>
    <source>
        <strain evidence="2">CUR178</strain>
    </source>
</reference>
<dbReference type="GeneID" id="94171932"/>
<accession>A0A836H1M7</accession>
<evidence type="ECO:0000313" key="3">
    <source>
        <dbReference type="Proteomes" id="UP000674179"/>
    </source>
</evidence>
<dbReference type="EMBL" id="JAFHKP010000014">
    <property type="protein sequence ID" value="KAG5483144.1"/>
    <property type="molecule type" value="Genomic_DNA"/>
</dbReference>
<name>A0A836H1M7_LEIEN</name>
<feature type="transmembrane region" description="Helical" evidence="1">
    <location>
        <begin position="49"/>
        <end position="67"/>
    </location>
</feature>
<dbReference type="Proteomes" id="UP000674179">
    <property type="component" value="Chromosome 14"/>
</dbReference>
<dbReference type="AlphaFoldDB" id="A0A836H1M7"/>
<dbReference type="KEGG" id="lenr:94171932"/>
<evidence type="ECO:0000256" key="1">
    <source>
        <dbReference type="SAM" id="Phobius"/>
    </source>
</evidence>
<feature type="transmembrane region" description="Helical" evidence="1">
    <location>
        <begin position="20"/>
        <end position="37"/>
    </location>
</feature>
<keyword evidence="1" id="KW-0472">Membrane</keyword>
<gene>
    <name evidence="2" type="ORF">CUR178_04717</name>
</gene>
<proteinExistence type="predicted"/>
<keyword evidence="1" id="KW-1133">Transmembrane helix</keyword>
<keyword evidence="1" id="KW-0812">Transmembrane</keyword>
<keyword evidence="3" id="KW-1185">Reference proteome</keyword>
<sequence length="123" mass="13260">MLYSKRSLCWVKPMLLGRILLNLLGVLGSSIIAAPLADSTSVDLGISSWTAAGAGGSVFSTVIFLFADGVRCDGCRPPTRSISRVARSRQPCRWRSSGWAECFSSLQAWRSASWVCTPSSCKN</sequence>
<dbReference type="OrthoDB" id="272417at2759"/>
<organism evidence="2 3">
    <name type="scientific">Leishmania enriettii</name>
    <dbReference type="NCBI Taxonomy" id="5663"/>
    <lineage>
        <taxon>Eukaryota</taxon>
        <taxon>Discoba</taxon>
        <taxon>Euglenozoa</taxon>
        <taxon>Kinetoplastea</taxon>
        <taxon>Metakinetoplastina</taxon>
        <taxon>Trypanosomatida</taxon>
        <taxon>Trypanosomatidae</taxon>
        <taxon>Leishmaniinae</taxon>
        <taxon>Leishmania</taxon>
    </lineage>
</organism>
<evidence type="ECO:0000313" key="2">
    <source>
        <dbReference type="EMBL" id="KAG5483144.1"/>
    </source>
</evidence>
<dbReference type="RefSeq" id="XP_067694499.1">
    <property type="nucleotide sequence ID" value="XM_067836422.1"/>
</dbReference>
<protein>
    <submittedName>
        <fullName evidence="2">Uncharacterized protein</fullName>
    </submittedName>
</protein>
<comment type="caution">
    <text evidence="2">The sequence shown here is derived from an EMBL/GenBank/DDBJ whole genome shotgun (WGS) entry which is preliminary data.</text>
</comment>